<evidence type="ECO:0000313" key="1">
    <source>
        <dbReference type="EMBL" id="PYI52426.1"/>
    </source>
</evidence>
<comment type="caution">
    <text evidence="1">The sequence shown here is derived from an EMBL/GenBank/DDBJ whole genome shotgun (WGS) entry which is preliminary data.</text>
</comment>
<dbReference type="Proteomes" id="UP000247476">
    <property type="component" value="Unassembled WGS sequence"/>
</dbReference>
<accession>A0A2V5KTC3</accession>
<name>A0A2V5KTC3_9BACL</name>
<dbReference type="AlphaFoldDB" id="A0A2V5KTC3"/>
<proteinExistence type="predicted"/>
<dbReference type="OrthoDB" id="2626608at2"/>
<keyword evidence="2" id="KW-1185">Reference proteome</keyword>
<dbReference type="EMBL" id="QJVJ01000009">
    <property type="protein sequence ID" value="PYI52426.1"/>
    <property type="molecule type" value="Genomic_DNA"/>
</dbReference>
<gene>
    <name evidence="1" type="ORF">DLM86_19790</name>
</gene>
<dbReference type="RefSeq" id="WP_110841795.1">
    <property type="nucleotide sequence ID" value="NZ_QJVJ01000009.1"/>
</dbReference>
<organism evidence="1 2">
    <name type="scientific">Paenibacillus flagellatus</name>
    <dbReference type="NCBI Taxonomy" id="2211139"/>
    <lineage>
        <taxon>Bacteria</taxon>
        <taxon>Bacillati</taxon>
        <taxon>Bacillota</taxon>
        <taxon>Bacilli</taxon>
        <taxon>Bacillales</taxon>
        <taxon>Paenibacillaceae</taxon>
        <taxon>Paenibacillus</taxon>
    </lineage>
</organism>
<reference evidence="1 2" key="1">
    <citation type="submission" date="2018-05" db="EMBL/GenBank/DDBJ databases">
        <title>Paenibacillus flagellatus sp. nov., isolated from selenium mineral soil.</title>
        <authorList>
            <person name="Dai X."/>
        </authorList>
    </citation>
    <scope>NUCLEOTIDE SEQUENCE [LARGE SCALE GENOMIC DNA]</scope>
    <source>
        <strain evidence="1 2">DXL2</strain>
    </source>
</reference>
<protein>
    <submittedName>
        <fullName evidence="1">Uncharacterized protein</fullName>
    </submittedName>
</protein>
<evidence type="ECO:0000313" key="2">
    <source>
        <dbReference type="Proteomes" id="UP000247476"/>
    </source>
</evidence>
<sequence length="72" mass="8255">MVVKIGLPEDVSTVLKQLVMNGHFSMAGRVLLTYCRRTYGVDEETAARWTVAYFQREFPGQLQRHRKRLAGA</sequence>